<keyword evidence="4" id="KW-0658">Purine biosynthesis</keyword>
<dbReference type="GO" id="GO:0005829">
    <property type="term" value="C:cytosol"/>
    <property type="evidence" value="ECO:0007669"/>
    <property type="project" value="TreeGrafter"/>
</dbReference>
<dbReference type="InterPro" id="IPR002376">
    <property type="entry name" value="Formyl_transf_N"/>
</dbReference>
<evidence type="ECO:0000256" key="3">
    <source>
        <dbReference type="ARBA" id="ARBA00022679"/>
    </source>
</evidence>
<dbReference type="EMBL" id="CAJOBJ010351027">
    <property type="protein sequence ID" value="CAF5208270.1"/>
    <property type="molecule type" value="Genomic_DNA"/>
</dbReference>
<feature type="non-terminal residue" evidence="6">
    <location>
        <position position="216"/>
    </location>
</feature>
<evidence type="ECO:0000256" key="1">
    <source>
        <dbReference type="ARBA" id="ARBA00005054"/>
    </source>
</evidence>
<comment type="pathway">
    <text evidence="1">Purine metabolism; IMP biosynthesis via de novo pathway; N(2)-formyl-N(1)-(5-phospho-D-ribosyl)glycinamide from N(1)-(5-phospho-D-ribosyl)glycinamide (10-formyl THF route): step 1/1.</text>
</comment>
<dbReference type="PANTHER" id="PTHR43369:SF2">
    <property type="entry name" value="PHOSPHORIBOSYLGLYCINAMIDE FORMYLTRANSFERASE"/>
    <property type="match status" value="1"/>
</dbReference>
<dbReference type="EC" id="2.1.2.2" evidence="2"/>
<dbReference type="SUPFAM" id="SSF53328">
    <property type="entry name" value="Formyltransferase"/>
    <property type="match status" value="1"/>
</dbReference>
<dbReference type="PANTHER" id="PTHR43369">
    <property type="entry name" value="PHOSPHORIBOSYLGLYCINAMIDE FORMYLTRANSFERASE"/>
    <property type="match status" value="1"/>
</dbReference>
<evidence type="ECO:0000313" key="7">
    <source>
        <dbReference type="Proteomes" id="UP000681720"/>
    </source>
</evidence>
<dbReference type="Pfam" id="PF00551">
    <property type="entry name" value="Formyl_trans_N"/>
    <property type="match status" value="1"/>
</dbReference>
<dbReference type="Gene3D" id="3.40.50.170">
    <property type="entry name" value="Formyl transferase, N-terminal domain"/>
    <property type="match status" value="1"/>
</dbReference>
<comment type="caution">
    <text evidence="6">The sequence shown here is derived from an EMBL/GenBank/DDBJ whole genome shotgun (WGS) entry which is preliminary data.</text>
</comment>
<sequence length="216" mass="24074">MFYLDSSPARSKTVNIPQQARQRIVQLKNISFKYPKPGVASNNTPIVVKDRMKQPIANDKTRCAVLISTNDTSLLSLLAYSTSTIECAFEIVLVLSTLAGLSDIARVNELYPSVVTKVIQPKKYAARNYDLDQKIDDELQLHGCELVVLDRYACRLSPSFIQAWRGRLLNVYPSLLPSFRHSTSPIRDALQAGIRITGVTVHFIAEPDTDNDGPII</sequence>
<dbReference type="GO" id="GO:0004644">
    <property type="term" value="F:phosphoribosylglycinamide formyltransferase activity"/>
    <property type="evidence" value="ECO:0007669"/>
    <property type="project" value="UniProtKB-EC"/>
</dbReference>
<organism evidence="6 7">
    <name type="scientific">Rotaria magnacalcarata</name>
    <dbReference type="NCBI Taxonomy" id="392030"/>
    <lineage>
        <taxon>Eukaryota</taxon>
        <taxon>Metazoa</taxon>
        <taxon>Spiralia</taxon>
        <taxon>Gnathifera</taxon>
        <taxon>Rotifera</taxon>
        <taxon>Eurotatoria</taxon>
        <taxon>Bdelloidea</taxon>
        <taxon>Philodinida</taxon>
        <taxon>Philodinidae</taxon>
        <taxon>Rotaria</taxon>
    </lineage>
</organism>
<feature type="domain" description="Formyl transferase N-terminal" evidence="5">
    <location>
        <begin position="62"/>
        <end position="206"/>
    </location>
</feature>
<protein>
    <recommendedName>
        <fullName evidence="2">phosphoribosylglycinamide formyltransferase 1</fullName>
        <ecNumber evidence="2">2.1.2.2</ecNumber>
    </recommendedName>
</protein>
<dbReference type="Proteomes" id="UP000681720">
    <property type="component" value="Unassembled WGS sequence"/>
</dbReference>
<evidence type="ECO:0000256" key="4">
    <source>
        <dbReference type="ARBA" id="ARBA00022755"/>
    </source>
</evidence>
<name>A0A8S3IWT5_9BILA</name>
<keyword evidence="3" id="KW-0808">Transferase</keyword>
<accession>A0A8S3IWT5</accession>
<gene>
    <name evidence="6" type="ORF">GIL414_LOCUS78890</name>
</gene>
<feature type="non-terminal residue" evidence="6">
    <location>
        <position position="1"/>
    </location>
</feature>
<dbReference type="InterPro" id="IPR036477">
    <property type="entry name" value="Formyl_transf_N_sf"/>
</dbReference>
<evidence type="ECO:0000313" key="6">
    <source>
        <dbReference type="EMBL" id="CAF5208270.1"/>
    </source>
</evidence>
<dbReference type="AlphaFoldDB" id="A0A8S3IWT5"/>
<evidence type="ECO:0000259" key="5">
    <source>
        <dbReference type="Pfam" id="PF00551"/>
    </source>
</evidence>
<evidence type="ECO:0000256" key="2">
    <source>
        <dbReference type="ARBA" id="ARBA00012254"/>
    </source>
</evidence>
<reference evidence="6" key="1">
    <citation type="submission" date="2021-02" db="EMBL/GenBank/DDBJ databases">
        <authorList>
            <person name="Nowell W R."/>
        </authorList>
    </citation>
    <scope>NUCLEOTIDE SEQUENCE</scope>
</reference>
<proteinExistence type="predicted"/>
<dbReference type="GO" id="GO:0006189">
    <property type="term" value="P:'de novo' IMP biosynthetic process"/>
    <property type="evidence" value="ECO:0007669"/>
    <property type="project" value="TreeGrafter"/>
</dbReference>